<evidence type="ECO:0000256" key="10">
    <source>
        <dbReference type="ARBA" id="ARBA00023002"/>
    </source>
</evidence>
<keyword evidence="16" id="KW-0456">Lyase</keyword>
<evidence type="ECO:0000256" key="1">
    <source>
        <dbReference type="ARBA" id="ARBA00000163"/>
    </source>
</evidence>
<evidence type="ECO:0000256" key="11">
    <source>
        <dbReference type="ARBA" id="ARBA00023004"/>
    </source>
</evidence>
<dbReference type="InterPro" id="IPR004360">
    <property type="entry name" value="Glyas_Fos-R_dOase_dom"/>
</dbReference>
<dbReference type="AlphaFoldDB" id="F2F220"/>
<dbReference type="eggNOG" id="COG0346">
    <property type="taxonomic scope" value="Bacteria"/>
</dbReference>
<dbReference type="CDD" id="cd09013">
    <property type="entry name" value="BphC-JF8_N_like"/>
    <property type="match status" value="1"/>
</dbReference>
<dbReference type="RefSeq" id="WP_008408626.1">
    <property type="nucleotide sequence ID" value="NC_018065.1"/>
</dbReference>
<dbReference type="SUPFAM" id="SSF54593">
    <property type="entry name" value="Glyoxalase/Bleomycin resistance protein/Dihydroxybiphenyl dioxygenase"/>
    <property type="match status" value="1"/>
</dbReference>
<dbReference type="GO" id="GO:0018577">
    <property type="term" value="F:catechol 2,3-dioxygenase activity"/>
    <property type="evidence" value="ECO:0007669"/>
    <property type="project" value="UniProtKB-EC"/>
</dbReference>
<dbReference type="PANTHER" id="PTHR21366:SF19">
    <property type="entry name" value="METAPYROCATECHASE"/>
    <property type="match status" value="1"/>
</dbReference>
<dbReference type="Pfam" id="PF00903">
    <property type="entry name" value="Glyoxalase"/>
    <property type="match status" value="2"/>
</dbReference>
<comment type="cofactor">
    <cofactor evidence="2 14">
        <name>Fe(2+)</name>
        <dbReference type="ChEBI" id="CHEBI:29033"/>
    </cofactor>
</comment>
<dbReference type="Proteomes" id="UP000006691">
    <property type="component" value="Chromosome"/>
</dbReference>
<evidence type="ECO:0000313" key="16">
    <source>
        <dbReference type="EMBL" id="BAK14493.1"/>
    </source>
</evidence>
<protein>
    <recommendedName>
        <fullName evidence="5">Metapyrocatechase</fullName>
        <ecNumber evidence="4">1.13.11.2</ecNumber>
    </recommendedName>
    <alternativeName>
        <fullName evidence="13">CatO2ase</fullName>
    </alternativeName>
    <alternativeName>
        <fullName evidence="12">Catechol 2,3-dioxygenase</fullName>
    </alternativeName>
</protein>
<dbReference type="NCBIfam" id="TIGR03211">
    <property type="entry name" value="catechol_2_3"/>
    <property type="match status" value="1"/>
</dbReference>
<dbReference type="GO" id="GO:0008198">
    <property type="term" value="F:ferrous iron binding"/>
    <property type="evidence" value="ECO:0007669"/>
    <property type="project" value="InterPro"/>
</dbReference>
<evidence type="ECO:0000256" key="4">
    <source>
        <dbReference type="ARBA" id="ARBA00013117"/>
    </source>
</evidence>
<accession>F2F220</accession>
<evidence type="ECO:0000256" key="8">
    <source>
        <dbReference type="ARBA" id="ARBA00022797"/>
    </source>
</evidence>
<name>F2F220_SOLSS</name>
<dbReference type="InterPro" id="IPR029068">
    <property type="entry name" value="Glyas_Bleomycin-R_OHBP_Dase"/>
</dbReference>
<dbReference type="InterPro" id="IPR000486">
    <property type="entry name" value="Xdiol_ring_cleave_dOase_1/2"/>
</dbReference>
<dbReference type="EMBL" id="AP012157">
    <property type="protein sequence ID" value="BAK14493.1"/>
    <property type="molecule type" value="Genomic_DNA"/>
</dbReference>
<keyword evidence="11 14" id="KW-0408">Iron</keyword>
<organism evidence="16 17">
    <name type="scientific">Solibacillus silvestris (strain StLB046)</name>
    <name type="common">Bacillus silvestris</name>
    <dbReference type="NCBI Taxonomy" id="1002809"/>
    <lineage>
        <taxon>Bacteria</taxon>
        <taxon>Bacillati</taxon>
        <taxon>Bacillota</taxon>
        <taxon>Bacilli</taxon>
        <taxon>Bacillales</taxon>
        <taxon>Caryophanaceae</taxon>
        <taxon>Solibacillus</taxon>
    </lineage>
</organism>
<keyword evidence="7" id="KW-0677">Repeat</keyword>
<sequence length="324" mass="36672">MTKEPMFDVAQLAHFEIYSPKLEESVEFFKNILGMDEVGRRGNSVYMRAYEDHYHNTLIITENDEAGLGHIALRATSAQALERRVAEIEKTGYGIGWIEGDVGHGRAYQFTTPDGHKIELLWDVEYYEAPEDQKTPLLNRPQKRPNRGVPVRRLDHINLLASDTDKNVEFLKEVLGFNLRERIVADDDSSIAAWLSVSNLVHDIAIMGDALGESGRLHHICYWYGFPQHLSDVADLLIEAGYNIEAGPGKHGVTQAAFLYVMEPGGNRVELFGDPGYQIFDPSWRTVEWKGKDLEKSIIWHGSTLPQEFFQYGTPIKSGELVKP</sequence>
<dbReference type="STRING" id="1002809.SSIL_0070"/>
<evidence type="ECO:0000256" key="14">
    <source>
        <dbReference type="RuleBase" id="RU000683"/>
    </source>
</evidence>
<evidence type="ECO:0000256" key="9">
    <source>
        <dbReference type="ARBA" id="ARBA00022964"/>
    </source>
</evidence>
<evidence type="ECO:0000256" key="2">
    <source>
        <dbReference type="ARBA" id="ARBA00001954"/>
    </source>
</evidence>
<dbReference type="PROSITE" id="PS00082">
    <property type="entry name" value="EXTRADIOL_DIOXYGENAS"/>
    <property type="match status" value="1"/>
</dbReference>
<evidence type="ECO:0000256" key="13">
    <source>
        <dbReference type="ARBA" id="ARBA00031146"/>
    </source>
</evidence>
<evidence type="ECO:0000259" key="15">
    <source>
        <dbReference type="PROSITE" id="PS51819"/>
    </source>
</evidence>
<keyword evidence="9 14" id="KW-0223">Dioxygenase</keyword>
<dbReference type="HOGENOM" id="CLU_052361_3_0_9"/>
<gene>
    <name evidence="16" type="ordered locus">SSIL_0070</name>
</gene>
<evidence type="ECO:0000256" key="6">
    <source>
        <dbReference type="ARBA" id="ARBA00022723"/>
    </source>
</evidence>
<dbReference type="InterPro" id="IPR037523">
    <property type="entry name" value="VOC_core"/>
</dbReference>
<dbReference type="InterPro" id="IPR050383">
    <property type="entry name" value="GlyoxalaseI/FosfomycinResist"/>
</dbReference>
<dbReference type="EC" id="1.13.11.2" evidence="4"/>
<dbReference type="PROSITE" id="PS51819">
    <property type="entry name" value="VOC"/>
    <property type="match status" value="2"/>
</dbReference>
<reference evidence="17" key="1">
    <citation type="submission" date="2011-04" db="EMBL/GenBank/DDBJ databases">
        <title>Genome sequence of Solibacillus silvestris StLB046.</title>
        <authorList>
            <person name="Morohoshi T."/>
            <person name="Someya N."/>
            <person name="Ikeda T."/>
        </authorList>
    </citation>
    <scope>NUCLEOTIDE SEQUENCE [LARGE SCALE GENOMIC DNA]</scope>
    <source>
        <strain evidence="17">StLB046</strain>
    </source>
</reference>
<dbReference type="GO" id="GO:0016829">
    <property type="term" value="F:lyase activity"/>
    <property type="evidence" value="ECO:0007669"/>
    <property type="project" value="UniProtKB-KW"/>
</dbReference>
<evidence type="ECO:0000256" key="5">
    <source>
        <dbReference type="ARBA" id="ARBA00022190"/>
    </source>
</evidence>
<dbReference type="Gene3D" id="3.10.180.10">
    <property type="entry name" value="2,3-Dihydroxybiphenyl 1,2-Dioxygenase, domain 1"/>
    <property type="match status" value="2"/>
</dbReference>
<dbReference type="KEGG" id="siv:SSIL_0070"/>
<keyword evidence="8 14" id="KW-0058">Aromatic hydrocarbons catabolism</keyword>
<evidence type="ECO:0000256" key="7">
    <source>
        <dbReference type="ARBA" id="ARBA00022737"/>
    </source>
</evidence>
<feature type="domain" description="VOC" evidence="15">
    <location>
        <begin position="153"/>
        <end position="274"/>
    </location>
</feature>
<evidence type="ECO:0000313" key="17">
    <source>
        <dbReference type="Proteomes" id="UP000006691"/>
    </source>
</evidence>
<comment type="catalytic activity">
    <reaction evidence="1">
        <text>catechol + O2 = (2Z,4E)-2-hydroxy-6-oxohexa-2,4-dienoate + H(+)</text>
        <dbReference type="Rhea" id="RHEA:17337"/>
        <dbReference type="ChEBI" id="CHEBI:15378"/>
        <dbReference type="ChEBI" id="CHEBI:15379"/>
        <dbReference type="ChEBI" id="CHEBI:18135"/>
        <dbReference type="ChEBI" id="CHEBI:71198"/>
        <dbReference type="EC" id="1.13.11.2"/>
    </reaction>
</comment>
<evidence type="ECO:0000256" key="3">
    <source>
        <dbReference type="ARBA" id="ARBA00008784"/>
    </source>
</evidence>
<proteinExistence type="inferred from homology"/>
<dbReference type="PANTHER" id="PTHR21366">
    <property type="entry name" value="GLYOXALASE FAMILY PROTEIN"/>
    <property type="match status" value="1"/>
</dbReference>
<dbReference type="InterPro" id="IPR017624">
    <property type="entry name" value="Catechol_2-3_dOase"/>
</dbReference>
<keyword evidence="17" id="KW-1185">Reference proteome</keyword>
<comment type="similarity">
    <text evidence="3 14">Belongs to the extradiol ring-cleavage dioxygenase family.</text>
</comment>
<feature type="domain" description="VOC" evidence="15">
    <location>
        <begin position="11"/>
        <end position="123"/>
    </location>
</feature>
<keyword evidence="6" id="KW-0479">Metal-binding</keyword>
<reference evidence="16 17" key="2">
    <citation type="journal article" date="2012" name="J. Biosci. Bioeng.">
        <title>Complete genome sequence and characterization of the N-acylhomoserine lactone-degrading gene of the potato leaf-associated Solibacillus silvestris.</title>
        <authorList>
            <person name="Morohoshi T."/>
            <person name="Tominaga Y."/>
            <person name="Someya N."/>
            <person name="Ikeda T."/>
        </authorList>
    </citation>
    <scope>NUCLEOTIDE SEQUENCE [LARGE SCALE GENOMIC DNA]</scope>
    <source>
        <strain evidence="16 17">StLB046</strain>
    </source>
</reference>
<dbReference type="PATRIC" id="fig|1002809.3.peg.69"/>
<evidence type="ECO:0000256" key="12">
    <source>
        <dbReference type="ARBA" id="ARBA00030369"/>
    </source>
</evidence>
<keyword evidence="10 14" id="KW-0560">Oxidoreductase</keyword>